<keyword evidence="3 19" id="KW-0963">Cytoplasm</keyword>
<dbReference type="InterPro" id="IPR036615">
    <property type="entry name" value="Mur_ligase_C_dom_sf"/>
</dbReference>
<dbReference type="InterPro" id="IPR018109">
    <property type="entry name" value="Folylpolyglutamate_synth_CS"/>
</dbReference>
<dbReference type="Pfam" id="PF02875">
    <property type="entry name" value="Mur_ligase_C"/>
    <property type="match status" value="1"/>
</dbReference>
<feature type="binding site" evidence="19">
    <location>
        <begin position="403"/>
        <end position="406"/>
    </location>
    <ligand>
        <name>meso-2,6-diaminopimelate</name>
        <dbReference type="ChEBI" id="CHEBI:57791"/>
    </ligand>
</feature>
<dbReference type="SUPFAM" id="SSF63418">
    <property type="entry name" value="MurE/MurF N-terminal domain"/>
    <property type="match status" value="1"/>
</dbReference>
<dbReference type="GO" id="GO:0071555">
    <property type="term" value="P:cell wall organization"/>
    <property type="evidence" value="ECO:0007669"/>
    <property type="project" value="UniProtKB-KW"/>
</dbReference>
<dbReference type="EMBL" id="CP046457">
    <property type="protein sequence ID" value="QGT99131.1"/>
    <property type="molecule type" value="Genomic_DNA"/>
</dbReference>
<dbReference type="AlphaFoldDB" id="A0A6I6DFC5"/>
<evidence type="ECO:0000256" key="17">
    <source>
        <dbReference type="ARBA" id="ARBA00076158"/>
    </source>
</evidence>
<evidence type="ECO:0000313" key="24">
    <source>
        <dbReference type="EMBL" id="QGT99131.1"/>
    </source>
</evidence>
<evidence type="ECO:0000256" key="9">
    <source>
        <dbReference type="ARBA" id="ARBA00022984"/>
    </source>
</evidence>
<dbReference type="PROSITE" id="PS01011">
    <property type="entry name" value="FOLYLPOLYGLU_SYNT_1"/>
    <property type="match status" value="1"/>
</dbReference>
<evidence type="ECO:0000256" key="13">
    <source>
        <dbReference type="ARBA" id="ARBA00056782"/>
    </source>
</evidence>
<evidence type="ECO:0000256" key="14">
    <source>
        <dbReference type="ARBA" id="ARBA00066633"/>
    </source>
</evidence>
<dbReference type="RefSeq" id="WP_156203056.1">
    <property type="nucleotide sequence ID" value="NZ_CP046457.1"/>
</dbReference>
<feature type="domain" description="Mur ligase C-terminal" evidence="22">
    <location>
        <begin position="330"/>
        <end position="458"/>
    </location>
</feature>
<comment type="similarity">
    <text evidence="2 19">Belongs to the MurCDEF family. MurE subfamily.</text>
</comment>
<feature type="binding site" evidence="19">
    <location>
        <begin position="152"/>
        <end position="153"/>
    </location>
    <ligand>
        <name>UDP-N-acetyl-alpha-D-muramoyl-L-alanyl-D-glutamate</name>
        <dbReference type="ChEBI" id="CHEBI:83900"/>
    </ligand>
</feature>
<dbReference type="GO" id="GO:0000287">
    <property type="term" value="F:magnesium ion binding"/>
    <property type="evidence" value="ECO:0007669"/>
    <property type="project" value="UniProtKB-UniRule"/>
</dbReference>
<dbReference type="InterPro" id="IPR013221">
    <property type="entry name" value="Mur_ligase_cen"/>
</dbReference>
<dbReference type="PANTHER" id="PTHR23135:SF4">
    <property type="entry name" value="UDP-N-ACETYLMURAMOYL-L-ALANYL-D-GLUTAMATE--2,6-DIAMINOPIMELATE LIGASE MURE HOMOLOG, CHLOROPLASTIC"/>
    <property type="match status" value="1"/>
</dbReference>
<reference evidence="25" key="1">
    <citation type="journal article" date="2019" name="Microbiology">
        <title>Complete Genome Sequence of an Uncultured Bacterium of the Candidate Phylum Bipolaricaulota.</title>
        <authorList>
            <person name="Kadnikov V.V."/>
            <person name="Mardanov A.V."/>
            <person name="Beletsky A.V."/>
            <person name="Frank Y.A."/>
            <person name="Karnachuk O.V."/>
            <person name="Ravin N.V."/>
        </authorList>
    </citation>
    <scope>NUCLEOTIDE SEQUENCE [LARGE SCALE GENOMIC DNA]</scope>
</reference>
<evidence type="ECO:0000259" key="22">
    <source>
        <dbReference type="Pfam" id="PF02875"/>
    </source>
</evidence>
<feature type="binding site" evidence="19">
    <location>
        <position position="379"/>
    </location>
    <ligand>
        <name>meso-2,6-diaminopimelate</name>
        <dbReference type="ChEBI" id="CHEBI:57791"/>
    </ligand>
</feature>
<dbReference type="GO" id="GO:0004326">
    <property type="term" value="F:tetrahydrofolylpolyglutamate synthase activity"/>
    <property type="evidence" value="ECO:0007669"/>
    <property type="project" value="InterPro"/>
</dbReference>
<dbReference type="GO" id="GO:0005524">
    <property type="term" value="F:ATP binding"/>
    <property type="evidence" value="ECO:0007669"/>
    <property type="project" value="UniProtKB-UniRule"/>
</dbReference>
<evidence type="ECO:0000256" key="18">
    <source>
        <dbReference type="ARBA" id="ARBA00081560"/>
    </source>
</evidence>
<dbReference type="GO" id="GO:0008360">
    <property type="term" value="P:regulation of cell shape"/>
    <property type="evidence" value="ECO:0007669"/>
    <property type="project" value="UniProtKB-KW"/>
</dbReference>
<dbReference type="Gene3D" id="3.40.1190.10">
    <property type="entry name" value="Mur-like, catalytic domain"/>
    <property type="match status" value="1"/>
</dbReference>
<dbReference type="NCBIfam" id="TIGR01085">
    <property type="entry name" value="murE"/>
    <property type="match status" value="1"/>
</dbReference>
<feature type="modified residue" description="N6-carboxylysine" evidence="19">
    <location>
        <position position="219"/>
    </location>
</feature>
<comment type="function">
    <text evidence="13 19">Catalyzes the addition of meso-diaminopimelic acid to the nucleotide precursor UDP-N-acetylmuramoyl-L-alanyl-D-glutamate (UMAG) in the biosynthesis of bacterial cell-wall peptidoglycan.</text>
</comment>
<evidence type="ECO:0000256" key="7">
    <source>
        <dbReference type="ARBA" id="ARBA00022840"/>
    </source>
</evidence>
<feature type="domain" description="Mur ligase N-terminal catalytic" evidence="21">
    <location>
        <begin position="22"/>
        <end position="92"/>
    </location>
</feature>
<accession>A0A6I6DFC5</accession>
<dbReference type="NCBIfam" id="NF001124">
    <property type="entry name" value="PRK00139.1-2"/>
    <property type="match status" value="1"/>
</dbReference>
<dbReference type="Pfam" id="PF08245">
    <property type="entry name" value="Mur_ligase_M"/>
    <property type="match status" value="1"/>
</dbReference>
<dbReference type="SUPFAM" id="SSF53623">
    <property type="entry name" value="MurD-like peptide ligases, catalytic domain"/>
    <property type="match status" value="1"/>
</dbReference>
<dbReference type="PANTHER" id="PTHR23135">
    <property type="entry name" value="MUR LIGASE FAMILY MEMBER"/>
    <property type="match status" value="1"/>
</dbReference>
<dbReference type="GO" id="GO:0009252">
    <property type="term" value="P:peptidoglycan biosynthetic process"/>
    <property type="evidence" value="ECO:0007669"/>
    <property type="project" value="UniProtKB-UniRule"/>
</dbReference>
<evidence type="ECO:0000256" key="11">
    <source>
        <dbReference type="ARBA" id="ARBA00023316"/>
    </source>
</evidence>
<comment type="cofactor">
    <cofactor evidence="19">
        <name>Mg(2+)</name>
        <dbReference type="ChEBI" id="CHEBI:18420"/>
    </cofactor>
</comment>
<evidence type="ECO:0000256" key="10">
    <source>
        <dbReference type="ARBA" id="ARBA00023306"/>
    </source>
</evidence>
<evidence type="ECO:0000259" key="21">
    <source>
        <dbReference type="Pfam" id="PF01225"/>
    </source>
</evidence>
<dbReference type="Proteomes" id="UP000426444">
    <property type="component" value="Chromosome"/>
</dbReference>
<evidence type="ECO:0000256" key="3">
    <source>
        <dbReference type="ARBA" id="ARBA00022490"/>
    </source>
</evidence>
<dbReference type="GO" id="GO:0005737">
    <property type="term" value="C:cytoplasm"/>
    <property type="evidence" value="ECO:0007669"/>
    <property type="project" value="UniProtKB-SubCell"/>
</dbReference>
<keyword evidence="19" id="KW-0460">Magnesium</keyword>
<evidence type="ECO:0000256" key="20">
    <source>
        <dbReference type="RuleBase" id="RU004135"/>
    </source>
</evidence>
<dbReference type="NCBIfam" id="NF001126">
    <property type="entry name" value="PRK00139.1-4"/>
    <property type="match status" value="1"/>
</dbReference>
<dbReference type="Pfam" id="PF01225">
    <property type="entry name" value="Mur_ligase"/>
    <property type="match status" value="1"/>
</dbReference>
<evidence type="ECO:0000259" key="23">
    <source>
        <dbReference type="Pfam" id="PF08245"/>
    </source>
</evidence>
<feature type="binding site" evidence="19">
    <location>
        <position position="179"/>
    </location>
    <ligand>
        <name>UDP-N-acetyl-alpha-D-muramoyl-L-alanyl-D-glutamate</name>
        <dbReference type="ChEBI" id="CHEBI:83900"/>
    </ligand>
</feature>
<dbReference type="Gene3D" id="3.40.1390.10">
    <property type="entry name" value="MurE/MurF, N-terminal domain"/>
    <property type="match status" value="1"/>
</dbReference>
<dbReference type="Gene3D" id="3.90.190.20">
    <property type="entry name" value="Mur ligase, C-terminal domain"/>
    <property type="match status" value="1"/>
</dbReference>
<keyword evidence="9 19" id="KW-0573">Peptidoglycan synthesis</keyword>
<dbReference type="FunFam" id="3.90.190.20:FF:000006">
    <property type="entry name" value="UDP-N-acetylmuramoyl-L-alanyl-D-glutamate--2,6-diaminopimelate ligase"/>
    <property type="match status" value="1"/>
</dbReference>
<comment type="PTM">
    <text evidence="19">Carboxylation is probably crucial for Mg(2+) binding and, consequently, for the gamma-phosphate positioning of ATP.</text>
</comment>
<keyword evidence="6 19" id="KW-0547">Nucleotide-binding</keyword>
<dbReference type="KEGG" id="salq:SYNTR_0538"/>
<dbReference type="InterPro" id="IPR036565">
    <property type="entry name" value="Mur-like_cat_sf"/>
</dbReference>
<feature type="binding site" evidence="19">
    <location>
        <position position="456"/>
    </location>
    <ligand>
        <name>meso-2,6-diaminopimelate</name>
        <dbReference type="ChEBI" id="CHEBI:57791"/>
    </ligand>
</feature>
<name>A0A6I6DFC5_9FIRM</name>
<dbReference type="HAMAP" id="MF_00208">
    <property type="entry name" value="MurE"/>
    <property type="match status" value="1"/>
</dbReference>
<evidence type="ECO:0000256" key="8">
    <source>
        <dbReference type="ARBA" id="ARBA00022960"/>
    </source>
</evidence>
<keyword evidence="8 19" id="KW-0133">Cell shape</keyword>
<feature type="short sequence motif" description="Meso-diaminopimelate recognition motif" evidence="19">
    <location>
        <begin position="403"/>
        <end position="406"/>
    </location>
</feature>
<feature type="binding site" evidence="19">
    <location>
        <position position="460"/>
    </location>
    <ligand>
        <name>meso-2,6-diaminopimelate</name>
        <dbReference type="ChEBI" id="CHEBI:57791"/>
    </ligand>
</feature>
<protein>
    <recommendedName>
        <fullName evidence="15 19">UDP-N-acetylmuramoyl-L-alanyl-D-glutamate--2,6-diaminopimelate ligase</fullName>
        <ecNumber evidence="14 19">6.3.2.13</ecNumber>
    </recommendedName>
    <alternativeName>
        <fullName evidence="16 19">Meso-A2pm-adding enzyme</fullName>
    </alternativeName>
    <alternativeName>
        <fullName evidence="17 19">Meso-diaminopimelate-adding enzyme</fullName>
    </alternativeName>
    <alternativeName>
        <fullName evidence="18 19">UDP-MurNAc-L-Ala-D-Glu:meso-diaminopimelate ligase</fullName>
    </alternativeName>
    <alternativeName>
        <fullName evidence="19">UDP-MurNAc-tripeptide synthetase</fullName>
    </alternativeName>
    <alternativeName>
        <fullName evidence="19">UDP-N-acetylmuramyl-tripeptide synthetase</fullName>
    </alternativeName>
</protein>
<dbReference type="GO" id="GO:0008765">
    <property type="term" value="F:UDP-N-acetylmuramoylalanyl-D-glutamate-2,6-diaminopimelate ligase activity"/>
    <property type="evidence" value="ECO:0007669"/>
    <property type="project" value="UniProtKB-UniRule"/>
</dbReference>
<proteinExistence type="inferred from homology"/>
<dbReference type="InterPro" id="IPR005761">
    <property type="entry name" value="UDP-N-AcMur-Glu-dNH2Pim_ligase"/>
</dbReference>
<feature type="binding site" evidence="19">
    <location>
        <begin position="110"/>
        <end position="116"/>
    </location>
    <ligand>
        <name>ATP</name>
        <dbReference type="ChEBI" id="CHEBI:30616"/>
    </ligand>
</feature>
<dbReference type="InterPro" id="IPR000713">
    <property type="entry name" value="Mur_ligase_N"/>
</dbReference>
<dbReference type="SUPFAM" id="SSF53244">
    <property type="entry name" value="MurD-like peptide ligases, peptide-binding domain"/>
    <property type="match status" value="1"/>
</dbReference>
<dbReference type="OrthoDB" id="9800958at2"/>
<evidence type="ECO:0000256" key="19">
    <source>
        <dbReference type="HAMAP-Rule" id="MF_00208"/>
    </source>
</evidence>
<gene>
    <name evidence="19" type="primary">murE</name>
    <name evidence="24" type="ORF">SYNTR_0538</name>
</gene>
<evidence type="ECO:0000256" key="15">
    <source>
        <dbReference type="ARBA" id="ARBA00072883"/>
    </source>
</evidence>
<keyword evidence="4 19" id="KW-0436">Ligase</keyword>
<keyword evidence="7 19" id="KW-0067">ATP-binding</keyword>
<evidence type="ECO:0000256" key="4">
    <source>
        <dbReference type="ARBA" id="ARBA00022598"/>
    </source>
</evidence>
<keyword evidence="25" id="KW-1185">Reference proteome</keyword>
<evidence type="ECO:0000256" key="2">
    <source>
        <dbReference type="ARBA" id="ARBA00005898"/>
    </source>
</evidence>
<keyword evidence="5 19" id="KW-0132">Cell division</keyword>
<evidence type="ECO:0000256" key="6">
    <source>
        <dbReference type="ARBA" id="ARBA00022741"/>
    </source>
</evidence>
<comment type="catalytic activity">
    <reaction evidence="12 19">
        <text>UDP-N-acetyl-alpha-D-muramoyl-L-alanyl-D-glutamate + meso-2,6-diaminopimelate + ATP = UDP-N-acetyl-alpha-D-muramoyl-L-alanyl-gamma-D-glutamyl-meso-2,6-diaminopimelate + ADP + phosphate + H(+)</text>
        <dbReference type="Rhea" id="RHEA:23676"/>
        <dbReference type="ChEBI" id="CHEBI:15378"/>
        <dbReference type="ChEBI" id="CHEBI:30616"/>
        <dbReference type="ChEBI" id="CHEBI:43474"/>
        <dbReference type="ChEBI" id="CHEBI:57791"/>
        <dbReference type="ChEBI" id="CHEBI:83900"/>
        <dbReference type="ChEBI" id="CHEBI:83905"/>
        <dbReference type="ChEBI" id="CHEBI:456216"/>
        <dbReference type="EC" id="6.3.2.13"/>
    </reaction>
</comment>
<evidence type="ECO:0000256" key="12">
    <source>
        <dbReference type="ARBA" id="ARBA00050251"/>
    </source>
</evidence>
<feature type="domain" description="Mur ligase central" evidence="23">
    <location>
        <begin position="108"/>
        <end position="307"/>
    </location>
</feature>
<evidence type="ECO:0000256" key="5">
    <source>
        <dbReference type="ARBA" id="ARBA00022618"/>
    </source>
</evidence>
<keyword evidence="11 19" id="KW-0961">Cell wall biogenesis/degradation</keyword>
<comment type="subcellular location">
    <subcellularLocation>
        <location evidence="19 20">Cytoplasm</location>
    </subcellularLocation>
</comment>
<comment type="pathway">
    <text evidence="1 19 20">Cell wall biogenesis; peptidoglycan biosynthesis.</text>
</comment>
<dbReference type="UniPathway" id="UPA00219"/>
<dbReference type="GO" id="GO:0051301">
    <property type="term" value="P:cell division"/>
    <property type="evidence" value="ECO:0007669"/>
    <property type="project" value="UniProtKB-KW"/>
</dbReference>
<dbReference type="EC" id="6.3.2.13" evidence="14 19"/>
<organism evidence="24 25">
    <name type="scientific">Candidatus Syntrophocurvum alkaliphilum</name>
    <dbReference type="NCBI Taxonomy" id="2293317"/>
    <lineage>
        <taxon>Bacteria</taxon>
        <taxon>Bacillati</taxon>
        <taxon>Bacillota</taxon>
        <taxon>Clostridia</taxon>
        <taxon>Eubacteriales</taxon>
        <taxon>Syntrophomonadaceae</taxon>
        <taxon>Candidatus Syntrophocurvum</taxon>
    </lineage>
</organism>
<evidence type="ECO:0000256" key="16">
    <source>
        <dbReference type="ARBA" id="ARBA00075482"/>
    </source>
</evidence>
<dbReference type="InterPro" id="IPR004101">
    <property type="entry name" value="Mur_ligase_C"/>
</dbReference>
<keyword evidence="10 19" id="KW-0131">Cell cycle</keyword>
<feature type="binding site" evidence="19">
    <location>
        <position position="30"/>
    </location>
    <ligand>
        <name>UDP-N-acetyl-alpha-D-muramoyl-L-alanyl-D-glutamate</name>
        <dbReference type="ChEBI" id="CHEBI:83900"/>
    </ligand>
</feature>
<dbReference type="InterPro" id="IPR035911">
    <property type="entry name" value="MurE/MurF_N"/>
</dbReference>
<feature type="binding site" evidence="19">
    <location>
        <position position="187"/>
    </location>
    <ligand>
        <name>UDP-N-acetyl-alpha-D-muramoyl-L-alanyl-D-glutamate</name>
        <dbReference type="ChEBI" id="CHEBI:83900"/>
    </ligand>
</feature>
<sequence>MILNRLLNGVDLKSYKGNLTEEIAGIAYDSRKVKPGYLFICIPGFKTDGHLYIDQAIKNGASAILAEKEINAPQDCAFIITNNTRKSMPIIVSNYYHKPSEQLKVIGVTGTNGKTTTAHLVKNILEESNKNVGIIGTLNAQIGDIEYKLNHTTPESLELEQFISLTRDENGEYVVMEVSSHALDLARVDQIDFNVAIYTNLSQDHLDYHDNMDEYKEAKLKLFRKMNKEGKYSIINIDDTYSQDFINIASNCVTYGVNEKADVKATDLNIGLEGSSFTVNYRNESFKINIKLIGLFSVYNALAAIAFALNEGIDINTIKKSLEKVEGVAGRFEKVDCGQDFSVVIDYAHSPDGLKNILKTAKEIVDNRIITVFGCGGDRDRTKRPLMGKIAAIYSDFCIVTSDNPRSEEPKAIIEDILPGLNEVANSRYAVIVDRKEAIRHAINLGKKGDIIIIAGKGHETYQEIKDKVIDFDDKKIAENFLKG</sequence>
<evidence type="ECO:0000313" key="25">
    <source>
        <dbReference type="Proteomes" id="UP000426444"/>
    </source>
</evidence>
<evidence type="ECO:0000256" key="1">
    <source>
        <dbReference type="ARBA" id="ARBA00004752"/>
    </source>
</evidence>
<comment type="caution">
    <text evidence="19">Lacks conserved residue(s) required for the propagation of feature annotation.</text>
</comment>